<dbReference type="SUPFAM" id="SSF144232">
    <property type="entry name" value="HIT/MYND zinc finger-like"/>
    <property type="match status" value="1"/>
</dbReference>
<sequence>MHPTLNTAKLQQIPFLKRRLAMKALEHGRSLEDLQKVERLLKGASVPEQQLYLPVFMSCLDPADIPTSEELELLDVDLQVWTRIACSSVALRQFLSIGLSFETSQLKGFGPSTWPWVWPWTHFMHEHTEYLASRGIVLGDANLYSFFVAYASRSYVDDSPSMPSLIASSPGFRTIVGKAWIFMWHVEDAPDAFIPCLRYIARFLDALDYVDDAHFAEILEGAGGSFGELANLVTRYCAVLDDKKHTEVLGPPQAYLHHLIKFIQAGHRKDGPSPTPRLLSRRKKFMVALRKHGFVPTLVAAIGHLPPDEDARIVVQMALDLLAQLLNVPGGYRLLPAAIRAGMLEVMAHVPIKFGSCQYDLALLRLLEQVLGRGMVYYHAVEAVRDVLGAVKSLVHGDQFSKLEIFSPWAIFIEIAEKRVQLLGRLDGNVRLITCDNLQCGKVNERSQCRRCSGCRSAYYCDHDCQRADWILGGHRRHCDNHTTMFLADSPLCSLDYRERLFIRCLVQFDYEERVLSISNFRISQMAGGQTPVITFFDYNTLKGQVTVKSPADPLFVDFFEQDKWTHILTRTRKSGGRMQLHVVNIMDSDDVMHLVVPLRSTTLQVSENPAQY</sequence>
<evidence type="ECO:0000256" key="4">
    <source>
        <dbReference type="PROSITE-ProRule" id="PRU00134"/>
    </source>
</evidence>
<keyword evidence="1" id="KW-0479">Metal-binding</keyword>
<dbReference type="GO" id="GO:0008270">
    <property type="term" value="F:zinc ion binding"/>
    <property type="evidence" value="ECO:0007669"/>
    <property type="project" value="UniProtKB-KW"/>
</dbReference>
<keyword evidence="7" id="KW-1185">Reference proteome</keyword>
<gene>
    <name evidence="6" type="ORF">R3P38DRAFT_3098441</name>
</gene>
<dbReference type="PROSITE" id="PS50865">
    <property type="entry name" value="ZF_MYND_2"/>
    <property type="match status" value="1"/>
</dbReference>
<evidence type="ECO:0000313" key="6">
    <source>
        <dbReference type="EMBL" id="KAK6987903.1"/>
    </source>
</evidence>
<dbReference type="InterPro" id="IPR002893">
    <property type="entry name" value="Znf_MYND"/>
</dbReference>
<organism evidence="6 7">
    <name type="scientific">Favolaschia claudopus</name>
    <dbReference type="NCBI Taxonomy" id="2862362"/>
    <lineage>
        <taxon>Eukaryota</taxon>
        <taxon>Fungi</taxon>
        <taxon>Dikarya</taxon>
        <taxon>Basidiomycota</taxon>
        <taxon>Agaricomycotina</taxon>
        <taxon>Agaricomycetes</taxon>
        <taxon>Agaricomycetidae</taxon>
        <taxon>Agaricales</taxon>
        <taxon>Marasmiineae</taxon>
        <taxon>Mycenaceae</taxon>
        <taxon>Favolaschia</taxon>
    </lineage>
</organism>
<evidence type="ECO:0000256" key="3">
    <source>
        <dbReference type="ARBA" id="ARBA00022833"/>
    </source>
</evidence>
<comment type="caution">
    <text evidence="6">The sequence shown here is derived from an EMBL/GenBank/DDBJ whole genome shotgun (WGS) entry which is preliminary data.</text>
</comment>
<evidence type="ECO:0000256" key="2">
    <source>
        <dbReference type="ARBA" id="ARBA00022771"/>
    </source>
</evidence>
<dbReference type="Pfam" id="PF01753">
    <property type="entry name" value="zf-MYND"/>
    <property type="match status" value="1"/>
</dbReference>
<dbReference type="EMBL" id="JAWWNJ010000127">
    <property type="protein sequence ID" value="KAK6987903.1"/>
    <property type="molecule type" value="Genomic_DNA"/>
</dbReference>
<dbReference type="Gene3D" id="6.10.140.2220">
    <property type="match status" value="1"/>
</dbReference>
<protein>
    <recommendedName>
        <fullName evidence="5">MYND-type domain-containing protein</fullName>
    </recommendedName>
</protein>
<keyword evidence="2 4" id="KW-0863">Zinc-finger</keyword>
<proteinExistence type="predicted"/>
<evidence type="ECO:0000259" key="5">
    <source>
        <dbReference type="PROSITE" id="PS50865"/>
    </source>
</evidence>
<name>A0AAV9ZNW6_9AGAR</name>
<dbReference type="AlphaFoldDB" id="A0AAV9ZNW6"/>
<accession>A0AAV9ZNW6</accession>
<reference evidence="6 7" key="1">
    <citation type="journal article" date="2024" name="J Genomics">
        <title>Draft genome sequencing and assembly of Favolaschia claudopus CIRM-BRFM 2984 isolated from oak limbs.</title>
        <authorList>
            <person name="Navarro D."/>
            <person name="Drula E."/>
            <person name="Chaduli D."/>
            <person name="Cazenave R."/>
            <person name="Ahrendt S."/>
            <person name="Wang J."/>
            <person name="Lipzen A."/>
            <person name="Daum C."/>
            <person name="Barry K."/>
            <person name="Grigoriev I.V."/>
            <person name="Favel A."/>
            <person name="Rosso M.N."/>
            <person name="Martin F."/>
        </authorList>
    </citation>
    <scope>NUCLEOTIDE SEQUENCE [LARGE SCALE GENOMIC DNA]</scope>
    <source>
        <strain evidence="6 7">CIRM-BRFM 2984</strain>
    </source>
</reference>
<feature type="domain" description="MYND-type" evidence="5">
    <location>
        <begin position="437"/>
        <end position="479"/>
    </location>
</feature>
<evidence type="ECO:0000256" key="1">
    <source>
        <dbReference type="ARBA" id="ARBA00022723"/>
    </source>
</evidence>
<keyword evidence="3" id="KW-0862">Zinc</keyword>
<evidence type="ECO:0000313" key="7">
    <source>
        <dbReference type="Proteomes" id="UP001362999"/>
    </source>
</evidence>
<dbReference type="Proteomes" id="UP001362999">
    <property type="component" value="Unassembled WGS sequence"/>
</dbReference>